<keyword evidence="2" id="KW-0489">Methyltransferase</keyword>
<dbReference type="OrthoDB" id="10027013at2759"/>
<dbReference type="PANTHER" id="PTHR44942:SF10">
    <property type="entry name" value="METHYLTRANSFERASE TYPE 11 DOMAIN-CONTAINING PROTEIN"/>
    <property type="match status" value="1"/>
</dbReference>
<evidence type="ECO:0000313" key="2">
    <source>
        <dbReference type="EMBL" id="ORY59413.1"/>
    </source>
</evidence>
<dbReference type="InParanoid" id="A0A1Y2DJH7"/>
<dbReference type="AlphaFoldDB" id="A0A1Y2DJH7"/>
<dbReference type="InterPro" id="IPR013216">
    <property type="entry name" value="Methyltransf_11"/>
</dbReference>
<dbReference type="GO" id="GO:0032259">
    <property type="term" value="P:methylation"/>
    <property type="evidence" value="ECO:0007669"/>
    <property type="project" value="UniProtKB-KW"/>
</dbReference>
<dbReference type="Gene3D" id="3.40.50.150">
    <property type="entry name" value="Vaccinia Virus protein VP39"/>
    <property type="match status" value="1"/>
</dbReference>
<comment type="caution">
    <text evidence="2">The sequence shown here is derived from an EMBL/GenBank/DDBJ whole genome shotgun (WGS) entry which is preliminary data.</text>
</comment>
<dbReference type="CDD" id="cd02440">
    <property type="entry name" value="AdoMet_MTases"/>
    <property type="match status" value="1"/>
</dbReference>
<feature type="domain" description="Methyltransferase type 11" evidence="1">
    <location>
        <begin position="54"/>
        <end position="153"/>
    </location>
</feature>
<keyword evidence="2" id="KW-0808">Transferase</keyword>
<dbReference type="InterPro" id="IPR051052">
    <property type="entry name" value="Diverse_substrate_MTase"/>
</dbReference>
<sequence>MSTYSDPTFTSYNATDATDYAEGRDSAYPPALYHEILAFSGASTPSSTQPTTLLDVGCGPGNSTKDLAPYFSKAVGIDPSPAMIAEAKTKGYKTRTGESVEFVVSGAEDCDAVEGLQEGSVDVLTSAMAAHWFDMPRFWKAAARVLKPGGVVALWTCASLYAHPSTPNATDVQRVLFKLERETLDPYELPGNRLSRDMYANLTLPWDVDHSLPFSPSSSSYMRKRWDKDGIPSAPNGEFLGGSEETTVTELQKGLGTASMVTRWREDPQNKNKEDVVVSAMRELREALGEGVEQFKVGGGTVLLLLRKEL</sequence>
<protein>
    <submittedName>
        <fullName evidence="2">S-adenosyl-L-methionine-dependent methyltransferase</fullName>
    </submittedName>
</protein>
<name>A0A1Y2DJH7_9BASI</name>
<proteinExistence type="predicted"/>
<organism evidence="2 3">
    <name type="scientific">Leucosporidium creatinivorum</name>
    <dbReference type="NCBI Taxonomy" id="106004"/>
    <lineage>
        <taxon>Eukaryota</taxon>
        <taxon>Fungi</taxon>
        <taxon>Dikarya</taxon>
        <taxon>Basidiomycota</taxon>
        <taxon>Pucciniomycotina</taxon>
        <taxon>Microbotryomycetes</taxon>
        <taxon>Leucosporidiales</taxon>
        <taxon>Leucosporidium</taxon>
    </lineage>
</organism>
<dbReference type="GO" id="GO:0008757">
    <property type="term" value="F:S-adenosylmethionine-dependent methyltransferase activity"/>
    <property type="evidence" value="ECO:0007669"/>
    <property type="project" value="InterPro"/>
</dbReference>
<reference evidence="2 3" key="1">
    <citation type="submission" date="2016-07" db="EMBL/GenBank/DDBJ databases">
        <title>Pervasive Adenine N6-methylation of Active Genes in Fungi.</title>
        <authorList>
            <consortium name="DOE Joint Genome Institute"/>
            <person name="Mondo S.J."/>
            <person name="Dannebaum R.O."/>
            <person name="Kuo R.C."/>
            <person name="Labutti K."/>
            <person name="Haridas S."/>
            <person name="Kuo A."/>
            <person name="Salamov A."/>
            <person name="Ahrendt S.R."/>
            <person name="Lipzen A."/>
            <person name="Sullivan W."/>
            <person name="Andreopoulos W.B."/>
            <person name="Clum A."/>
            <person name="Lindquist E."/>
            <person name="Daum C."/>
            <person name="Ramamoorthy G.K."/>
            <person name="Gryganskyi A."/>
            <person name="Culley D."/>
            <person name="Magnuson J.K."/>
            <person name="James T.Y."/>
            <person name="O'Malley M.A."/>
            <person name="Stajich J.E."/>
            <person name="Spatafora J.W."/>
            <person name="Visel A."/>
            <person name="Grigoriev I.V."/>
        </authorList>
    </citation>
    <scope>NUCLEOTIDE SEQUENCE [LARGE SCALE GENOMIC DNA]</scope>
    <source>
        <strain evidence="2 3">62-1032</strain>
    </source>
</reference>
<evidence type="ECO:0000313" key="3">
    <source>
        <dbReference type="Proteomes" id="UP000193467"/>
    </source>
</evidence>
<dbReference type="SUPFAM" id="SSF53335">
    <property type="entry name" value="S-adenosyl-L-methionine-dependent methyltransferases"/>
    <property type="match status" value="1"/>
</dbReference>
<gene>
    <name evidence="2" type="ORF">BCR35DRAFT_322527</name>
</gene>
<dbReference type="InterPro" id="IPR029063">
    <property type="entry name" value="SAM-dependent_MTases_sf"/>
</dbReference>
<dbReference type="Pfam" id="PF08241">
    <property type="entry name" value="Methyltransf_11"/>
    <property type="match status" value="1"/>
</dbReference>
<evidence type="ECO:0000259" key="1">
    <source>
        <dbReference type="Pfam" id="PF08241"/>
    </source>
</evidence>
<dbReference type="Proteomes" id="UP000193467">
    <property type="component" value="Unassembled WGS sequence"/>
</dbReference>
<accession>A0A1Y2DJH7</accession>
<dbReference type="EMBL" id="MCGR01000076">
    <property type="protein sequence ID" value="ORY59413.1"/>
    <property type="molecule type" value="Genomic_DNA"/>
</dbReference>
<keyword evidence="3" id="KW-1185">Reference proteome</keyword>
<dbReference type="STRING" id="106004.A0A1Y2DJH7"/>
<dbReference type="PANTHER" id="PTHR44942">
    <property type="entry name" value="METHYLTRANSF_11 DOMAIN-CONTAINING PROTEIN"/>
    <property type="match status" value="1"/>
</dbReference>